<dbReference type="EMBL" id="CAJVPU010002197">
    <property type="protein sequence ID" value="CAG8496712.1"/>
    <property type="molecule type" value="Genomic_DNA"/>
</dbReference>
<sequence length="73" mass="8623">MKHSITSSKGDDFESRVFRYLRNELKIDCQRVRQRTGSAPRPRGMLQSQVIITCERPSLFVCYPKRCIWVCDE</sequence>
<dbReference type="Proteomes" id="UP000789702">
    <property type="component" value="Unassembled WGS sequence"/>
</dbReference>
<protein>
    <submittedName>
        <fullName evidence="1">7123_t:CDS:1</fullName>
    </submittedName>
</protein>
<name>A0ACA9KY37_9GLOM</name>
<keyword evidence="2" id="KW-1185">Reference proteome</keyword>
<comment type="caution">
    <text evidence="1">The sequence shown here is derived from an EMBL/GenBank/DDBJ whole genome shotgun (WGS) entry which is preliminary data.</text>
</comment>
<evidence type="ECO:0000313" key="1">
    <source>
        <dbReference type="EMBL" id="CAG8496712.1"/>
    </source>
</evidence>
<proteinExistence type="predicted"/>
<accession>A0ACA9KY37</accession>
<evidence type="ECO:0000313" key="2">
    <source>
        <dbReference type="Proteomes" id="UP000789702"/>
    </source>
</evidence>
<organism evidence="1 2">
    <name type="scientific">Dentiscutata heterogama</name>
    <dbReference type="NCBI Taxonomy" id="1316150"/>
    <lineage>
        <taxon>Eukaryota</taxon>
        <taxon>Fungi</taxon>
        <taxon>Fungi incertae sedis</taxon>
        <taxon>Mucoromycota</taxon>
        <taxon>Glomeromycotina</taxon>
        <taxon>Glomeromycetes</taxon>
        <taxon>Diversisporales</taxon>
        <taxon>Gigasporaceae</taxon>
        <taxon>Dentiscutata</taxon>
    </lineage>
</organism>
<reference evidence="1" key="1">
    <citation type="submission" date="2021-06" db="EMBL/GenBank/DDBJ databases">
        <authorList>
            <person name="Kallberg Y."/>
            <person name="Tangrot J."/>
            <person name="Rosling A."/>
        </authorList>
    </citation>
    <scope>NUCLEOTIDE SEQUENCE</scope>
    <source>
        <strain evidence="1">IL203A</strain>
    </source>
</reference>
<gene>
    <name evidence="1" type="ORF">DHETER_LOCUS2815</name>
</gene>